<evidence type="ECO:0000259" key="1">
    <source>
        <dbReference type="Pfam" id="PF13354"/>
    </source>
</evidence>
<proteinExistence type="predicted"/>
<accession>A0AAP6EL60</accession>
<dbReference type="PANTHER" id="PTHR35333">
    <property type="entry name" value="BETA-LACTAMASE"/>
    <property type="match status" value="1"/>
</dbReference>
<dbReference type="GO" id="GO:0046677">
    <property type="term" value="P:response to antibiotic"/>
    <property type="evidence" value="ECO:0007669"/>
    <property type="project" value="InterPro"/>
</dbReference>
<gene>
    <name evidence="2" type="ORF">PV399_44465</name>
</gene>
<dbReference type="Proteomes" id="UP001282288">
    <property type="component" value="Unassembled WGS sequence"/>
</dbReference>
<dbReference type="InterPro" id="IPR000871">
    <property type="entry name" value="Beta-lactam_class-A"/>
</dbReference>
<sequence>MCLVVLGGAGEAGAAAGVSCTSGKKGLAAKVRAGIVEALEGRRGTVAVVVHDRGSRTWCALRSAYAFDAASVVKVTVLGALLWDAQRDERGLTEREKELAASMITRSGNSATNVLWNQLGVQKVRGFLKAAKMTQTEPNPYGYWGLTQITARDQQRLTGLLVQENDVLDAASRSYMLELMGKVVKSQRWGVSKGAPGSVRVHIKNGWLQRASLGWRVHSSGVFVGGGQTYSITVFTHGNASMKYGVATIERVARAVHAVLGGPGSGPRRLPGSSGLIM</sequence>
<dbReference type="PANTHER" id="PTHR35333:SF3">
    <property type="entry name" value="BETA-LACTAMASE-TYPE TRANSPEPTIDASE FOLD CONTAINING PROTEIN"/>
    <property type="match status" value="1"/>
</dbReference>
<feature type="domain" description="Beta-lactamase class A catalytic" evidence="1">
    <location>
        <begin position="97"/>
        <end position="236"/>
    </location>
</feature>
<dbReference type="InterPro" id="IPR012338">
    <property type="entry name" value="Beta-lactam/transpept-like"/>
</dbReference>
<dbReference type="Pfam" id="PF13354">
    <property type="entry name" value="Beta-lactamase2"/>
    <property type="match status" value="1"/>
</dbReference>
<organism evidence="2 3">
    <name type="scientific">Streptomyces acidiscabies</name>
    <dbReference type="NCBI Taxonomy" id="42234"/>
    <lineage>
        <taxon>Bacteria</taxon>
        <taxon>Bacillati</taxon>
        <taxon>Actinomycetota</taxon>
        <taxon>Actinomycetes</taxon>
        <taxon>Kitasatosporales</taxon>
        <taxon>Streptomycetaceae</taxon>
        <taxon>Streptomyces</taxon>
    </lineage>
</organism>
<protein>
    <submittedName>
        <fullName evidence="2">Serine hydrolase</fullName>
    </submittedName>
</protein>
<dbReference type="GO" id="GO:0008800">
    <property type="term" value="F:beta-lactamase activity"/>
    <property type="evidence" value="ECO:0007669"/>
    <property type="project" value="InterPro"/>
</dbReference>
<evidence type="ECO:0000313" key="2">
    <source>
        <dbReference type="EMBL" id="MDX2966708.1"/>
    </source>
</evidence>
<name>A0AAP6EL60_9ACTN</name>
<dbReference type="GO" id="GO:0030655">
    <property type="term" value="P:beta-lactam antibiotic catabolic process"/>
    <property type="evidence" value="ECO:0007669"/>
    <property type="project" value="InterPro"/>
</dbReference>
<reference evidence="2" key="1">
    <citation type="journal article" date="2023" name="Microb. Genom.">
        <title>Mesoterricola silvestris gen. nov., sp. nov., Mesoterricola sediminis sp. nov., Geothrix oryzae sp. nov., Geothrix edaphica sp. nov., Geothrix rubra sp. nov., and Geothrix limicola sp. nov., six novel members of Acidobacteriota isolated from soils.</title>
        <authorList>
            <person name="Weisberg A.J."/>
            <person name="Pearce E."/>
            <person name="Kramer C.G."/>
            <person name="Chang J.H."/>
            <person name="Clarke C.R."/>
        </authorList>
    </citation>
    <scope>NUCLEOTIDE SEQUENCE</scope>
    <source>
        <strain evidence="2">NRRL_B-16521</strain>
    </source>
</reference>
<dbReference type="InterPro" id="IPR045155">
    <property type="entry name" value="Beta-lactam_cat"/>
</dbReference>
<comment type="caution">
    <text evidence="2">The sequence shown here is derived from an EMBL/GenBank/DDBJ whole genome shotgun (WGS) entry which is preliminary data.</text>
</comment>
<dbReference type="Gene3D" id="3.40.710.10">
    <property type="entry name" value="DD-peptidase/beta-lactamase superfamily"/>
    <property type="match status" value="1"/>
</dbReference>
<dbReference type="SUPFAM" id="SSF56601">
    <property type="entry name" value="beta-lactamase/transpeptidase-like"/>
    <property type="match status" value="1"/>
</dbReference>
<keyword evidence="2" id="KW-0378">Hydrolase</keyword>
<dbReference type="AlphaFoldDB" id="A0AAP6EL60"/>
<dbReference type="EMBL" id="JARAWC010000065">
    <property type="protein sequence ID" value="MDX2966708.1"/>
    <property type="molecule type" value="Genomic_DNA"/>
</dbReference>
<evidence type="ECO:0000313" key="3">
    <source>
        <dbReference type="Proteomes" id="UP001282288"/>
    </source>
</evidence>